<dbReference type="Pfam" id="PF12850">
    <property type="entry name" value="Metallophos_2"/>
    <property type="match status" value="1"/>
</dbReference>
<dbReference type="FunFam" id="3.60.21.10:FF:000015">
    <property type="entry name" value="Vacuolar protein sorting-associated protein 29"/>
    <property type="match status" value="1"/>
</dbReference>
<proteinExistence type="inferred from homology"/>
<comment type="similarity">
    <text evidence="1 5">Belongs to the VPS29 family.</text>
</comment>
<comment type="caution">
    <text evidence="7">The sequence shown here is derived from an EMBL/GenBank/DDBJ whole genome shotgun (WGS) entry which is preliminary data.</text>
</comment>
<sequence length="197" mass="21633">MVLVLVIGDLHIPHRKADLPKKFKALLQPGKIQHILCTGNVVDKLTYDYLRSLAADVHVCRGDFDDSTFLPNVADGLPDTKVVKIGQFQLGLCHGHQIVPWGDSEALGALQRQLDCDILVTGHTHTFSAYEAEGKLFINPGSATGAFSPSFKLTEEPTPSFVLMDVQQQRVVIYVYELVGEEVKVKKIEHTKTAAAA</sequence>
<evidence type="ECO:0000259" key="6">
    <source>
        <dbReference type="Pfam" id="PF12850"/>
    </source>
</evidence>
<dbReference type="InterPro" id="IPR000979">
    <property type="entry name" value="Phosphodiesterase_MJ0936/Vps29"/>
</dbReference>
<dbReference type="GO" id="GO:0015031">
    <property type="term" value="P:protein transport"/>
    <property type="evidence" value="ECO:0007669"/>
    <property type="project" value="UniProtKB-KW"/>
</dbReference>
<dbReference type="OrthoDB" id="10258130at2759"/>
<keyword evidence="8" id="KW-1185">Reference proteome</keyword>
<feature type="domain" description="Calcineurin-like phosphoesterase" evidence="6">
    <location>
        <begin position="4"/>
        <end position="168"/>
    </location>
</feature>
<dbReference type="Proteomes" id="UP000037460">
    <property type="component" value="Unassembled WGS sequence"/>
</dbReference>
<dbReference type="GO" id="GO:0042147">
    <property type="term" value="P:retrograde transport, endosome to Golgi"/>
    <property type="evidence" value="ECO:0007669"/>
    <property type="project" value="InterPro"/>
</dbReference>
<keyword evidence="3" id="KW-0813">Transport</keyword>
<dbReference type="InterPro" id="IPR028661">
    <property type="entry name" value="Vps29"/>
</dbReference>
<evidence type="ECO:0000313" key="8">
    <source>
        <dbReference type="Proteomes" id="UP000037460"/>
    </source>
</evidence>
<evidence type="ECO:0000256" key="4">
    <source>
        <dbReference type="ARBA" id="ARBA00022927"/>
    </source>
</evidence>
<evidence type="ECO:0000256" key="2">
    <source>
        <dbReference type="ARBA" id="ARBA00017767"/>
    </source>
</evidence>
<dbReference type="SUPFAM" id="SSF56300">
    <property type="entry name" value="Metallo-dependent phosphatases"/>
    <property type="match status" value="1"/>
</dbReference>
<name>A0A0M0JQK3_9EUKA</name>
<dbReference type="PANTHER" id="PTHR11124">
    <property type="entry name" value="VACUOLAR SORTING PROTEIN VPS29"/>
    <property type="match status" value="1"/>
</dbReference>
<dbReference type="AlphaFoldDB" id="A0A0M0JQK3"/>
<evidence type="ECO:0000256" key="3">
    <source>
        <dbReference type="ARBA" id="ARBA00022448"/>
    </source>
</evidence>
<evidence type="ECO:0000256" key="1">
    <source>
        <dbReference type="ARBA" id="ARBA00005945"/>
    </source>
</evidence>
<dbReference type="NCBIfam" id="TIGR00040">
    <property type="entry name" value="yfcE"/>
    <property type="match status" value="1"/>
</dbReference>
<dbReference type="GO" id="GO:0005829">
    <property type="term" value="C:cytosol"/>
    <property type="evidence" value="ECO:0007669"/>
    <property type="project" value="GOC"/>
</dbReference>
<keyword evidence="4" id="KW-0653">Protein transport</keyword>
<gene>
    <name evidence="7" type="ORF">Ctob_005271</name>
</gene>
<dbReference type="InterPro" id="IPR024654">
    <property type="entry name" value="Calcineurin-like_PHP_lpxH"/>
</dbReference>
<accession>A0A0M0JQK3</accession>
<reference evidence="8" key="1">
    <citation type="journal article" date="2015" name="PLoS Genet.">
        <title>Genome Sequence and Transcriptome Analyses of Chrysochromulina tobin: Metabolic Tools for Enhanced Algal Fitness in the Prominent Order Prymnesiales (Haptophyceae).</title>
        <authorList>
            <person name="Hovde B.T."/>
            <person name="Deodato C.R."/>
            <person name="Hunsperger H.M."/>
            <person name="Ryken S.A."/>
            <person name="Yost W."/>
            <person name="Jha R.K."/>
            <person name="Patterson J."/>
            <person name="Monnat R.J. Jr."/>
            <person name="Barlow S.B."/>
            <person name="Starkenburg S.R."/>
            <person name="Cattolico R.A."/>
        </authorList>
    </citation>
    <scope>NUCLEOTIDE SEQUENCE</scope>
    <source>
        <strain evidence="8">CCMP291</strain>
    </source>
</reference>
<dbReference type="Gene3D" id="3.60.21.10">
    <property type="match status" value="1"/>
</dbReference>
<dbReference type="InterPro" id="IPR029052">
    <property type="entry name" value="Metallo-depent_PP-like"/>
</dbReference>
<dbReference type="EMBL" id="JWZX01002499">
    <property type="protein sequence ID" value="KOO28879.1"/>
    <property type="molecule type" value="Genomic_DNA"/>
</dbReference>
<protein>
    <recommendedName>
        <fullName evidence="2 5">Vacuolar protein sorting-associated protein 29</fullName>
    </recommendedName>
</protein>
<evidence type="ECO:0000313" key="7">
    <source>
        <dbReference type="EMBL" id="KOO28879.1"/>
    </source>
</evidence>
<dbReference type="CDD" id="cd07394">
    <property type="entry name" value="MPP_Vps29"/>
    <property type="match status" value="1"/>
</dbReference>
<evidence type="ECO:0000256" key="5">
    <source>
        <dbReference type="RuleBase" id="RU362040"/>
    </source>
</evidence>
<organism evidence="7 8">
    <name type="scientific">Chrysochromulina tobinii</name>
    <dbReference type="NCBI Taxonomy" id="1460289"/>
    <lineage>
        <taxon>Eukaryota</taxon>
        <taxon>Haptista</taxon>
        <taxon>Haptophyta</taxon>
        <taxon>Prymnesiophyceae</taxon>
        <taxon>Prymnesiales</taxon>
        <taxon>Chrysochromulinaceae</taxon>
        <taxon>Chrysochromulina</taxon>
    </lineage>
</organism>
<dbReference type="GO" id="GO:0031410">
    <property type="term" value="C:cytoplasmic vesicle"/>
    <property type="evidence" value="ECO:0007669"/>
    <property type="project" value="UniProtKB-ARBA"/>
</dbReference>
<dbReference type="GO" id="GO:0030904">
    <property type="term" value="C:retromer complex"/>
    <property type="evidence" value="ECO:0007669"/>
    <property type="project" value="InterPro"/>
</dbReference>